<dbReference type="GO" id="GO:0005524">
    <property type="term" value="F:ATP binding"/>
    <property type="evidence" value="ECO:0007669"/>
    <property type="project" value="UniProtKB-KW"/>
</dbReference>
<keyword evidence="6 8" id="KW-1133">Transmembrane helix</keyword>
<evidence type="ECO:0000256" key="5">
    <source>
        <dbReference type="ARBA" id="ARBA00022840"/>
    </source>
</evidence>
<feature type="transmembrane region" description="Helical" evidence="8">
    <location>
        <begin position="128"/>
        <end position="151"/>
    </location>
</feature>
<evidence type="ECO:0000256" key="7">
    <source>
        <dbReference type="ARBA" id="ARBA00023136"/>
    </source>
</evidence>
<protein>
    <submittedName>
        <fullName evidence="9">Cystic fibrosis transmembrane conductance regulator</fullName>
    </submittedName>
</protein>
<dbReference type="GO" id="GO:0042626">
    <property type="term" value="F:ATPase-coupled transmembrane transporter activity"/>
    <property type="evidence" value="ECO:0007669"/>
    <property type="project" value="TreeGrafter"/>
</dbReference>
<sequence length="357" mass="39761">MAEHGRACPYDKANVLSKISFWWMNALFKLGFQNELTEDNICDVSEEDASCQLESKLKRYWKEEVQKHSEGGTASLFKAVLKAFKWQWILPGLMVLVFESTKLVQPFLIGELVKYLSDAEDAVSESVAYGIGAALGLSALLIVTINPIYFFTMQHVALRMKVAVGALIYRKAIDLLHFFWASPLSVIAVIYLLYREIGVVCFWGLLVIVAIVPLQTALSTLFGRLSFSFIASYKRKKKSTYGCKHSKKTFIYLWPTCSSPIHWPHPSVTDTNVRYGPRNMLRGMASNGEVSYSVTNLGSALSMLMAVYVYGEEAVKDTKQIALQNTTGGAEHLSMGRRCAAVLEAQGGTYNISQSLS</sequence>
<feature type="transmembrane region" description="Helical" evidence="8">
    <location>
        <begin position="172"/>
        <end position="194"/>
    </location>
</feature>
<comment type="similarity">
    <text evidence="2">Belongs to the ABC transporter superfamily. ABCC family. Conjugate transporter (TC 3.A.1.208) subfamily.</text>
</comment>
<evidence type="ECO:0000313" key="10">
    <source>
        <dbReference type="Proteomes" id="UP000762676"/>
    </source>
</evidence>
<dbReference type="PANTHER" id="PTHR24223:SF456">
    <property type="entry name" value="MULTIDRUG RESISTANCE-ASSOCIATED PROTEIN LETHAL(2)03659"/>
    <property type="match status" value="1"/>
</dbReference>
<name>A0AAV4FEK5_9GAST</name>
<organism evidence="9 10">
    <name type="scientific">Elysia marginata</name>
    <dbReference type="NCBI Taxonomy" id="1093978"/>
    <lineage>
        <taxon>Eukaryota</taxon>
        <taxon>Metazoa</taxon>
        <taxon>Spiralia</taxon>
        <taxon>Lophotrochozoa</taxon>
        <taxon>Mollusca</taxon>
        <taxon>Gastropoda</taxon>
        <taxon>Heterobranchia</taxon>
        <taxon>Euthyneura</taxon>
        <taxon>Panpulmonata</taxon>
        <taxon>Sacoglossa</taxon>
        <taxon>Placobranchoidea</taxon>
        <taxon>Plakobranchidae</taxon>
        <taxon>Elysia</taxon>
    </lineage>
</organism>
<dbReference type="EMBL" id="BMAT01000721">
    <property type="protein sequence ID" value="GFR71843.1"/>
    <property type="molecule type" value="Genomic_DNA"/>
</dbReference>
<evidence type="ECO:0000256" key="4">
    <source>
        <dbReference type="ARBA" id="ARBA00022741"/>
    </source>
</evidence>
<dbReference type="GO" id="GO:0016020">
    <property type="term" value="C:membrane"/>
    <property type="evidence" value="ECO:0007669"/>
    <property type="project" value="UniProtKB-SubCell"/>
</dbReference>
<evidence type="ECO:0000313" key="9">
    <source>
        <dbReference type="EMBL" id="GFR71843.1"/>
    </source>
</evidence>
<dbReference type="PANTHER" id="PTHR24223">
    <property type="entry name" value="ATP-BINDING CASSETTE SUB-FAMILY C"/>
    <property type="match status" value="1"/>
</dbReference>
<gene>
    <name evidence="9" type="ORF">ElyMa_000363200</name>
</gene>
<keyword evidence="4" id="KW-0547">Nucleotide-binding</keyword>
<reference evidence="9 10" key="1">
    <citation type="journal article" date="2021" name="Elife">
        <title>Chloroplast acquisition without the gene transfer in kleptoplastic sea slugs, Plakobranchus ocellatus.</title>
        <authorList>
            <person name="Maeda T."/>
            <person name="Takahashi S."/>
            <person name="Yoshida T."/>
            <person name="Shimamura S."/>
            <person name="Takaki Y."/>
            <person name="Nagai Y."/>
            <person name="Toyoda A."/>
            <person name="Suzuki Y."/>
            <person name="Arimoto A."/>
            <person name="Ishii H."/>
            <person name="Satoh N."/>
            <person name="Nishiyama T."/>
            <person name="Hasebe M."/>
            <person name="Maruyama T."/>
            <person name="Minagawa J."/>
            <person name="Obokata J."/>
            <person name="Shigenobu S."/>
        </authorList>
    </citation>
    <scope>NUCLEOTIDE SEQUENCE [LARGE SCALE GENOMIC DNA]</scope>
</reference>
<keyword evidence="3 8" id="KW-0812">Transmembrane</keyword>
<evidence type="ECO:0000256" key="3">
    <source>
        <dbReference type="ARBA" id="ARBA00022692"/>
    </source>
</evidence>
<evidence type="ECO:0000256" key="8">
    <source>
        <dbReference type="SAM" id="Phobius"/>
    </source>
</evidence>
<dbReference type="Gene3D" id="1.20.1560.10">
    <property type="entry name" value="ABC transporter type 1, transmembrane domain"/>
    <property type="match status" value="1"/>
</dbReference>
<dbReference type="AlphaFoldDB" id="A0AAV4FEK5"/>
<comment type="subcellular location">
    <subcellularLocation>
        <location evidence="1">Membrane</location>
        <topology evidence="1">Multi-pass membrane protein</topology>
    </subcellularLocation>
</comment>
<dbReference type="SUPFAM" id="SSF90123">
    <property type="entry name" value="ABC transporter transmembrane region"/>
    <property type="match status" value="1"/>
</dbReference>
<dbReference type="Proteomes" id="UP000762676">
    <property type="component" value="Unassembled WGS sequence"/>
</dbReference>
<dbReference type="InterPro" id="IPR050173">
    <property type="entry name" value="ABC_transporter_C-like"/>
</dbReference>
<evidence type="ECO:0000256" key="2">
    <source>
        <dbReference type="ARBA" id="ARBA00009726"/>
    </source>
</evidence>
<evidence type="ECO:0000256" key="6">
    <source>
        <dbReference type="ARBA" id="ARBA00022989"/>
    </source>
</evidence>
<keyword evidence="7 8" id="KW-0472">Membrane</keyword>
<keyword evidence="10" id="KW-1185">Reference proteome</keyword>
<comment type="caution">
    <text evidence="9">The sequence shown here is derived from an EMBL/GenBank/DDBJ whole genome shotgun (WGS) entry which is preliminary data.</text>
</comment>
<proteinExistence type="inferred from homology"/>
<feature type="transmembrane region" description="Helical" evidence="8">
    <location>
        <begin position="200"/>
        <end position="227"/>
    </location>
</feature>
<accession>A0AAV4FEK5</accession>
<feature type="transmembrane region" description="Helical" evidence="8">
    <location>
        <begin position="88"/>
        <end position="108"/>
    </location>
</feature>
<evidence type="ECO:0000256" key="1">
    <source>
        <dbReference type="ARBA" id="ARBA00004141"/>
    </source>
</evidence>
<keyword evidence="5" id="KW-0067">ATP-binding</keyword>
<dbReference type="InterPro" id="IPR036640">
    <property type="entry name" value="ABC1_TM_sf"/>
</dbReference>